<protein>
    <submittedName>
        <fullName evidence="2">VWFA domain-containing protein</fullName>
    </submittedName>
</protein>
<accession>A0AC34RIJ8</accession>
<dbReference type="Proteomes" id="UP000887576">
    <property type="component" value="Unplaced"/>
</dbReference>
<organism evidence="1 2">
    <name type="scientific">Panagrolaimus sp. JU765</name>
    <dbReference type="NCBI Taxonomy" id="591449"/>
    <lineage>
        <taxon>Eukaryota</taxon>
        <taxon>Metazoa</taxon>
        <taxon>Ecdysozoa</taxon>
        <taxon>Nematoda</taxon>
        <taxon>Chromadorea</taxon>
        <taxon>Rhabditida</taxon>
        <taxon>Tylenchina</taxon>
        <taxon>Panagrolaimomorpha</taxon>
        <taxon>Panagrolaimoidea</taxon>
        <taxon>Panagrolaimidae</taxon>
        <taxon>Panagrolaimus</taxon>
    </lineage>
</organism>
<sequence length="598" mass="66297">MNLSVAVDMSPEMISWKNVKILVDSLLENFFGNYEISSSPTSIIAYGPSIIDTSEYFIDYENVCEFVHFAQAHAYQLGNYSYPIKDVFVEYLEEQSHAKPNNLSNLLVLITATKSEENIGAAVTVANEIQDQGTRIIAIILNATDLDQNVFTKIADDVIVVADYFIDEHVAKNFMNVFCDEISTTTKLPTTSATGMSTDPLSVTPTVLSTISTMSTSTSTHVSSISTTPMVLNPNDTNILQNDLGSPCSTNYSNAWLDVILLIDVSKALSVADLANIGAFSSTLFEQFSIGQSPTHTTRVSIICFASKAEIVYNFNNVTDFNDLLLNLGDLPKYRMRNNTDGNVEAALSLAYQEFTKNGSYRIKTILLIAPGFYSNSFDDPTEISEQIKEDGIKILTVSFQSPNGIEDNKLGKLASKGFAFDGDDENLIQKLSTALTTANCICPRNTEQLAITQKNQTTIFGDCLFMANLQSNPQFANYACHDGTLVTVTSQDKLNFIIKHLLTNEKSKVNKFLVGAQKYSNEWFWHNYNDTIFPFGKWPLAPQGNGIYGYFLKQNGSSHSEWHFSAINNDARMFYVCQQKACDADRFCDSDQLNGSQ</sequence>
<dbReference type="WBParaSite" id="JU765_v2.g723.t1">
    <property type="protein sequence ID" value="JU765_v2.g723.t1"/>
    <property type="gene ID" value="JU765_v2.g723"/>
</dbReference>
<name>A0AC34RIJ8_9BILA</name>
<evidence type="ECO:0000313" key="2">
    <source>
        <dbReference type="WBParaSite" id="JU765_v2.g723.t1"/>
    </source>
</evidence>
<evidence type="ECO:0000313" key="1">
    <source>
        <dbReference type="Proteomes" id="UP000887576"/>
    </source>
</evidence>
<reference evidence="2" key="1">
    <citation type="submission" date="2022-11" db="UniProtKB">
        <authorList>
            <consortium name="WormBaseParasite"/>
        </authorList>
    </citation>
    <scope>IDENTIFICATION</scope>
</reference>
<proteinExistence type="predicted"/>